<dbReference type="Pfam" id="PF00535">
    <property type="entry name" value="Glycos_transf_2"/>
    <property type="match status" value="1"/>
</dbReference>
<evidence type="ECO:0000313" key="2">
    <source>
        <dbReference type="EMBL" id="MCR8633227.1"/>
    </source>
</evidence>
<dbReference type="Gene3D" id="3.90.550.10">
    <property type="entry name" value="Spore Coat Polysaccharide Biosynthesis Protein SpsA, Chain A"/>
    <property type="match status" value="1"/>
</dbReference>
<dbReference type="EMBL" id="JANQBD010000013">
    <property type="protein sequence ID" value="MCR8633227.1"/>
    <property type="molecule type" value="Genomic_DNA"/>
</dbReference>
<sequence length="355" mass="40979">MIVKNEEQVLERCLSSVMGIVDEIIIVDTGSNDRTKEIASQFTDHIHDFIWVNDFSAARNFAFQQATQEYILWLDADDILLEEDADKFRQLKNHLPSDTDAVSMIYNLAFDEHGNVTSSLRRNRLVKRTNNFKWIGVVHEYLEVYGNIHNAEISITHDRKHTQSSRNLHIYENKEAAGLPFSSRDLYYYANELLDHGLWERSLYQYERFLERGDGWVEDVISAYGKAGDCLHSLGRTLEAKAKVLQAFAHTLPRAENCCRLGYYHMEEANYEDAVYWYKTAAALVRPQNTQAILNHACWSWLPHLQLCVCYNKLGLNSLAHEHNELAAVYIPNDQRILSNRSYFQSLNLIAATPG</sequence>
<evidence type="ECO:0000259" key="1">
    <source>
        <dbReference type="Pfam" id="PF00535"/>
    </source>
</evidence>
<dbReference type="InterPro" id="IPR011990">
    <property type="entry name" value="TPR-like_helical_dom_sf"/>
</dbReference>
<dbReference type="InterPro" id="IPR001173">
    <property type="entry name" value="Glyco_trans_2-like"/>
</dbReference>
<keyword evidence="3" id="KW-1185">Reference proteome</keyword>
<dbReference type="PANTHER" id="PTHR43630:SF2">
    <property type="entry name" value="GLYCOSYLTRANSFERASE"/>
    <property type="match status" value="1"/>
</dbReference>
<evidence type="ECO:0000313" key="3">
    <source>
        <dbReference type="Proteomes" id="UP001300012"/>
    </source>
</evidence>
<dbReference type="Proteomes" id="UP001300012">
    <property type="component" value="Unassembled WGS sequence"/>
</dbReference>
<protein>
    <submittedName>
        <fullName evidence="2">Glycosyltransferase family 2 protein</fullName>
    </submittedName>
</protein>
<organism evidence="2 3">
    <name type="scientific">Paenibacillus radicis</name>
    <name type="common">ex Xue et al. 2023</name>
    <dbReference type="NCBI Taxonomy" id="2972489"/>
    <lineage>
        <taxon>Bacteria</taxon>
        <taxon>Bacillati</taxon>
        <taxon>Bacillota</taxon>
        <taxon>Bacilli</taxon>
        <taxon>Bacillales</taxon>
        <taxon>Paenibacillaceae</taxon>
        <taxon>Paenibacillus</taxon>
    </lineage>
</organism>
<feature type="domain" description="Glycosyltransferase 2-like" evidence="1">
    <location>
        <begin position="1"/>
        <end position="87"/>
    </location>
</feature>
<reference evidence="2 3" key="1">
    <citation type="submission" date="2022-08" db="EMBL/GenBank/DDBJ databases">
        <title>Paenibacillus endoradicis sp. nov., Paenibacillus radicibacter sp. nov and Paenibacillus pararadicis sp. nov., three cold-adapted plant growth-promoting bacteria isolated from root of Larix gmelinii in Great Khingan.</title>
        <authorList>
            <person name="Xue H."/>
        </authorList>
    </citation>
    <scope>NUCLEOTIDE SEQUENCE [LARGE SCALE GENOMIC DNA]</scope>
    <source>
        <strain evidence="2 3">N5-1-1-5</strain>
    </source>
</reference>
<dbReference type="PANTHER" id="PTHR43630">
    <property type="entry name" value="POLY-BETA-1,6-N-ACETYL-D-GLUCOSAMINE SYNTHASE"/>
    <property type="match status" value="1"/>
</dbReference>
<dbReference type="SUPFAM" id="SSF53448">
    <property type="entry name" value="Nucleotide-diphospho-sugar transferases"/>
    <property type="match status" value="1"/>
</dbReference>
<accession>A0ABT1YJ58</accession>
<dbReference type="SUPFAM" id="SSF48452">
    <property type="entry name" value="TPR-like"/>
    <property type="match status" value="1"/>
</dbReference>
<dbReference type="InterPro" id="IPR029044">
    <property type="entry name" value="Nucleotide-diphossugar_trans"/>
</dbReference>
<gene>
    <name evidence="2" type="ORF">NV381_18695</name>
</gene>
<comment type="caution">
    <text evidence="2">The sequence shown here is derived from an EMBL/GenBank/DDBJ whole genome shotgun (WGS) entry which is preliminary data.</text>
</comment>
<proteinExistence type="predicted"/>
<dbReference type="CDD" id="cd02511">
    <property type="entry name" value="Beta4Glucosyltransferase"/>
    <property type="match status" value="1"/>
</dbReference>
<name>A0ABT1YJ58_9BACL</name>
<dbReference type="Gene3D" id="1.25.40.10">
    <property type="entry name" value="Tetratricopeptide repeat domain"/>
    <property type="match status" value="1"/>
</dbReference>